<evidence type="ECO:0000256" key="1">
    <source>
        <dbReference type="ARBA" id="ARBA00004127"/>
    </source>
</evidence>
<evidence type="ECO:0000259" key="8">
    <source>
        <dbReference type="PROSITE" id="PS50850"/>
    </source>
</evidence>
<dbReference type="InterPro" id="IPR011701">
    <property type="entry name" value="MFS"/>
</dbReference>
<dbReference type="GO" id="GO:0015174">
    <property type="term" value="F:basic amino acid transmembrane transporter activity"/>
    <property type="evidence" value="ECO:0007669"/>
    <property type="project" value="TreeGrafter"/>
</dbReference>
<keyword evidence="2" id="KW-0813">Transport</keyword>
<comment type="subcellular location">
    <subcellularLocation>
        <location evidence="1">Endomembrane system</location>
        <topology evidence="1">Multi-pass membrane protein</topology>
    </subcellularLocation>
</comment>
<dbReference type="SUPFAM" id="SSF51569">
    <property type="entry name" value="Aldolase"/>
    <property type="match status" value="1"/>
</dbReference>
<feature type="transmembrane region" description="Helical" evidence="7">
    <location>
        <begin position="402"/>
        <end position="427"/>
    </location>
</feature>
<evidence type="ECO:0000256" key="7">
    <source>
        <dbReference type="SAM" id="Phobius"/>
    </source>
</evidence>
<dbReference type="AlphaFoldDB" id="A0A084B6X7"/>
<gene>
    <name evidence="9" type="ORF">S7711_01425</name>
</gene>
<keyword evidence="5 7" id="KW-0472">Membrane</keyword>
<feature type="transmembrane region" description="Helical" evidence="7">
    <location>
        <begin position="759"/>
        <end position="784"/>
    </location>
</feature>
<dbReference type="CDD" id="cd17502">
    <property type="entry name" value="MFS_Azr1_MDR_like"/>
    <property type="match status" value="1"/>
</dbReference>
<sequence length="898" mass="96015">MTANGSTSNGQAASRRPLPCGIYAPTMTFFDSETEDLDIPTIKKHAERLAKAGLAGLVIMGSNGEAVHCTREEKIAVVKASREALNEAGFESTPIIFGATEGSVRGTIELTRLAVDAGADYTLLLPPSYYRPQMDEEAVVNYFLAVADKSAAPIILYNYPGAVSGVDLDSDVIIKLAEHPNIVGTKFTCGNTGKLTRVARATNAKTPFQEGSGYMAFGGMCDFTVQTLVSGGSGIIAGGANVMPKVCARVWNLYSEGKRDEAEALQKILSRGDWPLTKAAIAGTKAAIQSYYGYGGYPRRPLKRLEKARISAIEEGTKEVMEVEMSLGRVNTYRKIAGEQKGASSPPMDPEQPSQPNPSEQTPLLQPQSDSPAARESPEENEGSDQEQERTVVAKQLPFRRLALIMATSWLGVFLGAIDSTIIATLSAPISSEFKSLSLMSWLATAYLISNAACQPVSGRLTDIFGRGPGLVFSNIFFAAGNLICGLAKDQSVMILGRVIAGIGGGGLMSISTFLGSDLIPLRQRGVVQGIGNLCYGSGAMLGGIFGGAVNDHTKWGWRLAFLVQVPPVLFSAVAVSILVRVPPKQSDKSYLARIDFGGVFLTVTFLVLLLLGLNAGGNLVPWTHPLVLTTIPLALVAFATFLWWESRVVQPIIPVRLLLTRTVLSACLCNLFCTMAVMAGLFYVPLYLQVIGDTATGAGLKILPSQLGISIASIGAGYTMKRTGKYVKLGIASLVSVIVGIVVFLLQTPGTAYALSGLGFFFVGAGYGAMLTTTLLACIAAVDHSQQAVITSATYLARSLGGTVGITIGSAVYQNILRTRLWERFGDEPDAEEKIRSIRNDLDALKHLPEGWREGVVQSFMEAFRGVWLTLLGMAVLALIFVSLMRQHTLHSTLDRR</sequence>
<protein>
    <recommendedName>
        <fullName evidence="8">Major facilitator superfamily (MFS) profile domain-containing protein</fullName>
    </recommendedName>
</protein>
<feature type="transmembrane region" description="Helical" evidence="7">
    <location>
        <begin position="665"/>
        <end position="687"/>
    </location>
</feature>
<feature type="transmembrane region" description="Helical" evidence="7">
    <location>
        <begin position="592"/>
        <end position="614"/>
    </location>
</feature>
<dbReference type="PROSITE" id="PS50850">
    <property type="entry name" value="MFS"/>
    <property type="match status" value="1"/>
</dbReference>
<dbReference type="InterPro" id="IPR036259">
    <property type="entry name" value="MFS_trans_sf"/>
</dbReference>
<feature type="transmembrane region" description="Helical" evidence="7">
    <location>
        <begin position="626"/>
        <end position="645"/>
    </location>
</feature>
<dbReference type="Gene3D" id="3.20.20.70">
    <property type="entry name" value="Aldolase class I"/>
    <property type="match status" value="1"/>
</dbReference>
<dbReference type="OrthoDB" id="3437016at2759"/>
<feature type="domain" description="Major facilitator superfamily (MFS) profile" evidence="8">
    <location>
        <begin position="405"/>
        <end position="891"/>
    </location>
</feature>
<dbReference type="GO" id="GO:0016829">
    <property type="term" value="F:lyase activity"/>
    <property type="evidence" value="ECO:0007669"/>
    <property type="project" value="InterPro"/>
</dbReference>
<keyword evidence="3 7" id="KW-0812">Transmembrane</keyword>
<name>A0A084B6X7_STACB</name>
<feature type="transmembrane region" description="Helical" evidence="7">
    <location>
        <begin position="470"/>
        <end position="489"/>
    </location>
</feature>
<evidence type="ECO:0000256" key="4">
    <source>
        <dbReference type="ARBA" id="ARBA00022989"/>
    </source>
</evidence>
<dbReference type="SUPFAM" id="SSF103473">
    <property type="entry name" value="MFS general substrate transporter"/>
    <property type="match status" value="1"/>
</dbReference>
<keyword evidence="4 7" id="KW-1133">Transmembrane helix</keyword>
<accession>A0A084B6X7</accession>
<dbReference type="PANTHER" id="PTHR23501:SF191">
    <property type="entry name" value="VACUOLAR BASIC AMINO ACID TRANSPORTER 4"/>
    <property type="match status" value="1"/>
</dbReference>
<dbReference type="SMART" id="SM01130">
    <property type="entry name" value="DHDPS"/>
    <property type="match status" value="1"/>
</dbReference>
<feature type="transmembrane region" description="Helical" evidence="7">
    <location>
        <begin position="556"/>
        <end position="580"/>
    </location>
</feature>
<feature type="transmembrane region" description="Helical" evidence="7">
    <location>
        <begin position="727"/>
        <end position="747"/>
    </location>
</feature>
<dbReference type="EMBL" id="KL647853">
    <property type="protein sequence ID" value="KEY73306.1"/>
    <property type="molecule type" value="Genomic_DNA"/>
</dbReference>
<evidence type="ECO:0000256" key="5">
    <source>
        <dbReference type="ARBA" id="ARBA00023136"/>
    </source>
</evidence>
<feature type="compositionally biased region" description="Pro residues" evidence="6">
    <location>
        <begin position="347"/>
        <end position="356"/>
    </location>
</feature>
<dbReference type="CDD" id="cd00408">
    <property type="entry name" value="DHDPS-like"/>
    <property type="match status" value="1"/>
</dbReference>
<dbReference type="InterPro" id="IPR013785">
    <property type="entry name" value="Aldolase_TIM"/>
</dbReference>
<evidence type="ECO:0000256" key="6">
    <source>
        <dbReference type="SAM" id="MobiDB-lite"/>
    </source>
</evidence>
<reference evidence="9 10" key="1">
    <citation type="journal article" date="2014" name="BMC Genomics">
        <title>Comparative genome sequencing reveals chemotype-specific gene clusters in the toxigenic black mold Stachybotrys.</title>
        <authorList>
            <person name="Semeiks J."/>
            <person name="Borek D."/>
            <person name="Otwinowski Z."/>
            <person name="Grishin N.V."/>
        </authorList>
    </citation>
    <scope>NUCLEOTIDE SEQUENCE [LARGE SCALE GENOMIC DNA]</scope>
    <source>
        <strain evidence="10">CBS 109288 / IBT 7711</strain>
    </source>
</reference>
<feature type="region of interest" description="Disordered" evidence="6">
    <location>
        <begin position="339"/>
        <end position="391"/>
    </location>
</feature>
<evidence type="ECO:0000313" key="10">
    <source>
        <dbReference type="Proteomes" id="UP000028045"/>
    </source>
</evidence>
<evidence type="ECO:0000313" key="9">
    <source>
        <dbReference type="EMBL" id="KEY73306.1"/>
    </source>
</evidence>
<feature type="transmembrane region" description="Helical" evidence="7">
    <location>
        <begin position="867"/>
        <end position="885"/>
    </location>
</feature>
<dbReference type="Gene3D" id="1.20.1250.20">
    <property type="entry name" value="MFS general substrate transporter like domains"/>
    <property type="match status" value="2"/>
</dbReference>
<dbReference type="PRINTS" id="PR00146">
    <property type="entry name" value="DHPICSNTHASE"/>
</dbReference>
<dbReference type="GO" id="GO:0000329">
    <property type="term" value="C:fungal-type vacuole membrane"/>
    <property type="evidence" value="ECO:0007669"/>
    <property type="project" value="TreeGrafter"/>
</dbReference>
<dbReference type="Proteomes" id="UP000028045">
    <property type="component" value="Unassembled WGS sequence"/>
</dbReference>
<evidence type="ECO:0000256" key="2">
    <source>
        <dbReference type="ARBA" id="ARBA00022448"/>
    </source>
</evidence>
<dbReference type="Pfam" id="PF00701">
    <property type="entry name" value="DHDPS"/>
    <property type="match status" value="1"/>
</dbReference>
<evidence type="ECO:0000256" key="3">
    <source>
        <dbReference type="ARBA" id="ARBA00022692"/>
    </source>
</evidence>
<dbReference type="InterPro" id="IPR020846">
    <property type="entry name" value="MFS_dom"/>
</dbReference>
<organism evidence="9 10">
    <name type="scientific">Stachybotrys chartarum (strain CBS 109288 / IBT 7711)</name>
    <name type="common">Toxic black mold</name>
    <name type="synonym">Stilbospora chartarum</name>
    <dbReference type="NCBI Taxonomy" id="1280523"/>
    <lineage>
        <taxon>Eukaryota</taxon>
        <taxon>Fungi</taxon>
        <taxon>Dikarya</taxon>
        <taxon>Ascomycota</taxon>
        <taxon>Pezizomycotina</taxon>
        <taxon>Sordariomycetes</taxon>
        <taxon>Hypocreomycetidae</taxon>
        <taxon>Hypocreales</taxon>
        <taxon>Stachybotryaceae</taxon>
        <taxon>Stachybotrys</taxon>
    </lineage>
</organism>
<dbReference type="HOGENOM" id="CLU_015165_0_0_1"/>
<feature type="transmembrane region" description="Helical" evidence="7">
    <location>
        <begin position="796"/>
        <end position="817"/>
    </location>
</feature>
<feature type="transmembrane region" description="Helical" evidence="7">
    <location>
        <begin position="495"/>
        <end position="515"/>
    </location>
</feature>
<proteinExistence type="predicted"/>
<dbReference type="GO" id="GO:0012505">
    <property type="term" value="C:endomembrane system"/>
    <property type="evidence" value="ECO:0007669"/>
    <property type="project" value="UniProtKB-SubCell"/>
</dbReference>
<feature type="transmembrane region" description="Helical" evidence="7">
    <location>
        <begin position="527"/>
        <end position="550"/>
    </location>
</feature>
<dbReference type="InterPro" id="IPR002220">
    <property type="entry name" value="DapA-like"/>
</dbReference>
<dbReference type="Pfam" id="PF07690">
    <property type="entry name" value="MFS_1"/>
    <property type="match status" value="1"/>
</dbReference>
<keyword evidence="10" id="KW-1185">Reference proteome</keyword>
<dbReference type="PANTHER" id="PTHR23501">
    <property type="entry name" value="MAJOR FACILITATOR SUPERFAMILY"/>
    <property type="match status" value="1"/>
</dbReference>